<name>A0A4R4PC18_9ACTN</name>
<comment type="caution">
    <text evidence="3">The sequence shown here is derived from an EMBL/GenBank/DDBJ whole genome shotgun (WGS) entry which is preliminary data.</text>
</comment>
<evidence type="ECO:0000259" key="2">
    <source>
        <dbReference type="Pfam" id="PF04149"/>
    </source>
</evidence>
<dbReference type="AlphaFoldDB" id="A0A4R4PC18"/>
<dbReference type="OrthoDB" id="4562195at2"/>
<gene>
    <name evidence="3" type="ORF">E1284_01690</name>
</gene>
<dbReference type="RefSeq" id="WP_131936253.1">
    <property type="nucleotide sequence ID" value="NZ_BAAAMX010000001.1"/>
</dbReference>
<keyword evidence="4" id="KW-1185">Reference proteome</keyword>
<dbReference type="Pfam" id="PF04149">
    <property type="entry name" value="DUF397"/>
    <property type="match status" value="1"/>
</dbReference>
<sequence>MSLKADSTDESGWRRSSHSDNLGGNCVELAELAGDVGVRDSRDPGGPKLLLDPPTFRALLSDLKRQ</sequence>
<evidence type="ECO:0000313" key="3">
    <source>
        <dbReference type="EMBL" id="TDC20088.1"/>
    </source>
</evidence>
<protein>
    <submittedName>
        <fullName evidence="3">DUF397 domain-containing protein</fullName>
    </submittedName>
</protein>
<dbReference type="InterPro" id="IPR007278">
    <property type="entry name" value="DUF397"/>
</dbReference>
<accession>A0A4R4PC18</accession>
<feature type="region of interest" description="Disordered" evidence="1">
    <location>
        <begin position="1"/>
        <end position="24"/>
    </location>
</feature>
<feature type="domain" description="DUF397" evidence="2">
    <location>
        <begin position="12"/>
        <end position="64"/>
    </location>
</feature>
<reference evidence="3 4" key="1">
    <citation type="submission" date="2019-03" db="EMBL/GenBank/DDBJ databases">
        <title>Draft genome sequences of novel Actinobacteria.</title>
        <authorList>
            <person name="Sahin N."/>
            <person name="Ay H."/>
            <person name="Saygin H."/>
        </authorList>
    </citation>
    <scope>NUCLEOTIDE SEQUENCE [LARGE SCALE GENOMIC DNA]</scope>
    <source>
        <strain evidence="3 4">DSM 45347</strain>
    </source>
</reference>
<organism evidence="3 4">
    <name type="scientific">Actinomadura bangladeshensis</name>
    <dbReference type="NCBI Taxonomy" id="453573"/>
    <lineage>
        <taxon>Bacteria</taxon>
        <taxon>Bacillati</taxon>
        <taxon>Actinomycetota</taxon>
        <taxon>Actinomycetes</taxon>
        <taxon>Streptosporangiales</taxon>
        <taxon>Thermomonosporaceae</taxon>
        <taxon>Actinomadura</taxon>
    </lineage>
</organism>
<proteinExistence type="predicted"/>
<evidence type="ECO:0000313" key="4">
    <source>
        <dbReference type="Proteomes" id="UP000295431"/>
    </source>
</evidence>
<evidence type="ECO:0000256" key="1">
    <source>
        <dbReference type="SAM" id="MobiDB-lite"/>
    </source>
</evidence>
<dbReference type="EMBL" id="SMJW01000003">
    <property type="protein sequence ID" value="TDC20088.1"/>
    <property type="molecule type" value="Genomic_DNA"/>
</dbReference>
<dbReference type="Proteomes" id="UP000295431">
    <property type="component" value="Unassembled WGS sequence"/>
</dbReference>